<dbReference type="PANTHER" id="PTHR24148:SF64">
    <property type="entry name" value="HETEROKARYON INCOMPATIBILITY DOMAIN-CONTAINING PROTEIN"/>
    <property type="match status" value="1"/>
</dbReference>
<dbReference type="GeneID" id="54461963"/>
<evidence type="ECO:0000313" key="4">
    <source>
        <dbReference type="RefSeq" id="XP_033570903.1"/>
    </source>
</evidence>
<gene>
    <name evidence="2 4" type="ORF">BDZ99DRAFT_467669</name>
</gene>
<evidence type="ECO:0000313" key="3">
    <source>
        <dbReference type="Proteomes" id="UP000504636"/>
    </source>
</evidence>
<dbReference type="RefSeq" id="XP_033570903.1">
    <property type="nucleotide sequence ID" value="XM_033721070.1"/>
</dbReference>
<dbReference type="InterPro" id="IPR010730">
    <property type="entry name" value="HET"/>
</dbReference>
<dbReference type="PANTHER" id="PTHR24148">
    <property type="entry name" value="ANKYRIN REPEAT DOMAIN-CONTAINING PROTEIN 39 HOMOLOG-RELATED"/>
    <property type="match status" value="1"/>
</dbReference>
<dbReference type="AlphaFoldDB" id="A0A6A6Y5N9"/>
<dbReference type="OrthoDB" id="194358at2759"/>
<evidence type="ECO:0000313" key="2">
    <source>
        <dbReference type="EMBL" id="KAF2803939.1"/>
    </source>
</evidence>
<feature type="domain" description="Heterokaryon incompatibility" evidence="1">
    <location>
        <begin position="91"/>
        <end position="144"/>
    </location>
</feature>
<dbReference type="EMBL" id="MU003715">
    <property type="protein sequence ID" value="KAF2803939.1"/>
    <property type="molecule type" value="Genomic_DNA"/>
</dbReference>
<evidence type="ECO:0000259" key="1">
    <source>
        <dbReference type="Pfam" id="PF06985"/>
    </source>
</evidence>
<reference evidence="2 4" key="1">
    <citation type="journal article" date="2020" name="Stud. Mycol.">
        <title>101 Dothideomycetes genomes: a test case for predicting lifestyles and emergence of pathogens.</title>
        <authorList>
            <person name="Haridas S."/>
            <person name="Albert R."/>
            <person name="Binder M."/>
            <person name="Bloem J."/>
            <person name="Labutti K."/>
            <person name="Salamov A."/>
            <person name="Andreopoulos B."/>
            <person name="Baker S."/>
            <person name="Barry K."/>
            <person name="Bills G."/>
            <person name="Bluhm B."/>
            <person name="Cannon C."/>
            <person name="Castanera R."/>
            <person name="Culley D."/>
            <person name="Daum C."/>
            <person name="Ezra D."/>
            <person name="Gonzalez J."/>
            <person name="Henrissat B."/>
            <person name="Kuo A."/>
            <person name="Liang C."/>
            <person name="Lipzen A."/>
            <person name="Lutzoni F."/>
            <person name="Magnuson J."/>
            <person name="Mondo S."/>
            <person name="Nolan M."/>
            <person name="Ohm R."/>
            <person name="Pangilinan J."/>
            <person name="Park H.-J."/>
            <person name="Ramirez L."/>
            <person name="Alfaro M."/>
            <person name="Sun H."/>
            <person name="Tritt A."/>
            <person name="Yoshinaga Y."/>
            <person name="Zwiers L.-H."/>
            <person name="Turgeon B."/>
            <person name="Goodwin S."/>
            <person name="Spatafora J."/>
            <person name="Crous P."/>
            <person name="Grigoriev I."/>
        </authorList>
    </citation>
    <scope>NUCLEOTIDE SEQUENCE</scope>
    <source>
        <strain evidence="2 4">CBS 304.34</strain>
    </source>
</reference>
<dbReference type="InterPro" id="IPR052895">
    <property type="entry name" value="HetReg/Transcr_Mod"/>
</dbReference>
<reference evidence="4" key="3">
    <citation type="submission" date="2025-04" db="UniProtKB">
        <authorList>
            <consortium name="RefSeq"/>
        </authorList>
    </citation>
    <scope>IDENTIFICATION</scope>
    <source>
        <strain evidence="4">CBS 304.34</strain>
    </source>
</reference>
<dbReference type="Pfam" id="PF06985">
    <property type="entry name" value="HET"/>
    <property type="match status" value="1"/>
</dbReference>
<sequence length="176" mass="19852">MNPLERIEDFVRPHCSHCWFTPSPIDKPANVSTCQGMLASSLKRNLPSAIYRPLVPQLEEFRLLNLHPSPVFSAPIQCSLNHTAFANHPPYEALSYVWGNPNSTARITVNGMGHDVTVNLADALRHLRKPALPCILWVDALCIYSYRTAIKHLITLRFDPQFFEGFHYTDLASVIG</sequence>
<organism evidence="2">
    <name type="scientific">Mytilinidion resinicola</name>
    <dbReference type="NCBI Taxonomy" id="574789"/>
    <lineage>
        <taxon>Eukaryota</taxon>
        <taxon>Fungi</taxon>
        <taxon>Dikarya</taxon>
        <taxon>Ascomycota</taxon>
        <taxon>Pezizomycotina</taxon>
        <taxon>Dothideomycetes</taxon>
        <taxon>Pleosporomycetidae</taxon>
        <taxon>Mytilinidiales</taxon>
        <taxon>Mytilinidiaceae</taxon>
        <taxon>Mytilinidion</taxon>
    </lineage>
</organism>
<reference evidence="4" key="2">
    <citation type="submission" date="2020-04" db="EMBL/GenBank/DDBJ databases">
        <authorList>
            <consortium name="NCBI Genome Project"/>
        </authorList>
    </citation>
    <scope>NUCLEOTIDE SEQUENCE</scope>
    <source>
        <strain evidence="4">CBS 304.34</strain>
    </source>
</reference>
<protein>
    <recommendedName>
        <fullName evidence="1">Heterokaryon incompatibility domain-containing protein</fullName>
    </recommendedName>
</protein>
<proteinExistence type="predicted"/>
<keyword evidence="3" id="KW-1185">Reference proteome</keyword>
<accession>A0A6A6Y5N9</accession>
<dbReference type="Proteomes" id="UP000504636">
    <property type="component" value="Unplaced"/>
</dbReference>
<name>A0A6A6Y5N9_9PEZI</name>